<evidence type="ECO:0000313" key="9">
    <source>
        <dbReference type="Proteomes" id="UP000297248"/>
    </source>
</evidence>
<dbReference type="InterPro" id="IPR025380">
    <property type="entry name" value="DUF4369"/>
</dbReference>
<dbReference type="PANTHER" id="PTHR42852">
    <property type="entry name" value="THIOL:DISULFIDE INTERCHANGE PROTEIN DSBE"/>
    <property type="match status" value="1"/>
</dbReference>
<dbReference type="PROSITE" id="PS51352">
    <property type="entry name" value="THIOREDOXIN_2"/>
    <property type="match status" value="1"/>
</dbReference>
<feature type="signal peptide" evidence="5">
    <location>
        <begin position="1"/>
        <end position="18"/>
    </location>
</feature>
<dbReference type="Pfam" id="PF00578">
    <property type="entry name" value="AhpC-TSA"/>
    <property type="match status" value="1"/>
</dbReference>
<dbReference type="GO" id="GO:0030313">
    <property type="term" value="C:cell envelope"/>
    <property type="evidence" value="ECO:0007669"/>
    <property type="project" value="UniProtKB-SubCell"/>
</dbReference>
<dbReference type="InterPro" id="IPR036249">
    <property type="entry name" value="Thioredoxin-like_sf"/>
</dbReference>
<evidence type="ECO:0000313" key="7">
    <source>
        <dbReference type="EMBL" id="MBB3968203.1"/>
    </source>
</evidence>
<feature type="domain" description="Thioredoxin" evidence="6">
    <location>
        <begin position="233"/>
        <end position="374"/>
    </location>
</feature>
<accession>A0A4Y8AI80</accession>
<keyword evidence="5" id="KW-0732">Signal</keyword>
<keyword evidence="10" id="KW-1185">Reference proteome</keyword>
<gene>
    <name evidence="8" type="ORF">E2R65_01070</name>
    <name evidence="7" type="ORF">GGR35_000789</name>
</gene>
<dbReference type="PANTHER" id="PTHR42852:SF6">
    <property type="entry name" value="THIOL:DISULFIDE INTERCHANGE PROTEIN DSBE"/>
    <property type="match status" value="1"/>
</dbReference>
<dbReference type="RefSeq" id="WP_134334628.1">
    <property type="nucleotide sequence ID" value="NZ_BMCZ01000001.1"/>
</dbReference>
<organism evidence="8 9">
    <name type="scientific">Mucilaginibacter phyllosphaerae</name>
    <dbReference type="NCBI Taxonomy" id="1812349"/>
    <lineage>
        <taxon>Bacteria</taxon>
        <taxon>Pseudomonadati</taxon>
        <taxon>Bacteroidota</taxon>
        <taxon>Sphingobacteriia</taxon>
        <taxon>Sphingobacteriales</taxon>
        <taxon>Sphingobacteriaceae</taxon>
        <taxon>Mucilaginibacter</taxon>
    </lineage>
</organism>
<dbReference type="PROSITE" id="PS00194">
    <property type="entry name" value="THIOREDOXIN_1"/>
    <property type="match status" value="1"/>
</dbReference>
<dbReference type="Proteomes" id="UP000297248">
    <property type="component" value="Unassembled WGS sequence"/>
</dbReference>
<dbReference type="Gene3D" id="3.40.30.10">
    <property type="entry name" value="Glutaredoxin"/>
    <property type="match status" value="1"/>
</dbReference>
<dbReference type="OrthoDB" id="1069091at2"/>
<evidence type="ECO:0000313" key="8">
    <source>
        <dbReference type="EMBL" id="TEW68788.1"/>
    </source>
</evidence>
<keyword evidence="4" id="KW-0676">Redox-active center</keyword>
<dbReference type="EMBL" id="JACIEG010000001">
    <property type="protein sequence ID" value="MBB3968203.1"/>
    <property type="molecule type" value="Genomic_DNA"/>
</dbReference>
<proteinExistence type="predicted"/>
<name>A0A4Y8AI80_9SPHI</name>
<dbReference type="AlphaFoldDB" id="A0A4Y8AI80"/>
<dbReference type="GO" id="GO:0016491">
    <property type="term" value="F:oxidoreductase activity"/>
    <property type="evidence" value="ECO:0007669"/>
    <property type="project" value="InterPro"/>
</dbReference>
<reference evidence="8" key="2">
    <citation type="submission" date="2019-03" db="EMBL/GenBank/DDBJ databases">
        <authorList>
            <person name="Yan Y.-Q."/>
            <person name="Du Z.-J."/>
        </authorList>
    </citation>
    <scope>NUCLEOTIDE SEQUENCE</scope>
    <source>
        <strain evidence="8">PP-F2FG21</strain>
    </source>
</reference>
<dbReference type="CDD" id="cd02966">
    <property type="entry name" value="TlpA_like_family"/>
    <property type="match status" value="1"/>
</dbReference>
<dbReference type="InterPro" id="IPR017937">
    <property type="entry name" value="Thioredoxin_CS"/>
</dbReference>
<keyword evidence="3" id="KW-1015">Disulfide bond</keyword>
<dbReference type="InterPro" id="IPR013766">
    <property type="entry name" value="Thioredoxin_domain"/>
</dbReference>
<evidence type="ECO:0000256" key="5">
    <source>
        <dbReference type="SAM" id="SignalP"/>
    </source>
</evidence>
<dbReference type="EMBL" id="SNQG01000001">
    <property type="protein sequence ID" value="TEW68788.1"/>
    <property type="molecule type" value="Genomic_DNA"/>
</dbReference>
<evidence type="ECO:0000256" key="4">
    <source>
        <dbReference type="ARBA" id="ARBA00023284"/>
    </source>
</evidence>
<dbReference type="InterPro" id="IPR050553">
    <property type="entry name" value="Thioredoxin_ResA/DsbE_sf"/>
</dbReference>
<comment type="caution">
    <text evidence="8">The sequence shown here is derived from an EMBL/GenBank/DDBJ whole genome shotgun (WGS) entry which is preliminary data.</text>
</comment>
<reference evidence="7 10" key="3">
    <citation type="submission" date="2020-08" db="EMBL/GenBank/DDBJ databases">
        <title>Genomic Encyclopedia of Type Strains, Phase IV (KMG-IV): sequencing the most valuable type-strain genomes for metagenomic binning, comparative biology and taxonomic classification.</title>
        <authorList>
            <person name="Goeker M."/>
        </authorList>
    </citation>
    <scope>NUCLEOTIDE SEQUENCE [LARGE SCALE GENOMIC DNA]</scope>
    <source>
        <strain evidence="7 10">DSM 100995</strain>
    </source>
</reference>
<dbReference type="GO" id="GO:0016209">
    <property type="term" value="F:antioxidant activity"/>
    <property type="evidence" value="ECO:0007669"/>
    <property type="project" value="InterPro"/>
</dbReference>
<dbReference type="Proteomes" id="UP000583101">
    <property type="component" value="Unassembled WGS sequence"/>
</dbReference>
<protein>
    <submittedName>
        <fullName evidence="8">AhpC/TSA family protein</fullName>
    </submittedName>
    <submittedName>
        <fullName evidence="7">Peroxiredoxin</fullName>
    </submittedName>
</protein>
<dbReference type="SUPFAM" id="SSF52833">
    <property type="entry name" value="Thioredoxin-like"/>
    <property type="match status" value="1"/>
</dbReference>
<evidence type="ECO:0000256" key="3">
    <source>
        <dbReference type="ARBA" id="ARBA00023157"/>
    </source>
</evidence>
<reference evidence="8 9" key="1">
    <citation type="journal article" date="2016" name="Int. J. Syst. Evol. Microbiol.">
        <title>Proposal of Mucilaginibacter phyllosphaerae sp. nov. isolated from the phyllosphere of Galium album.</title>
        <authorList>
            <person name="Aydogan E.L."/>
            <person name="Busse H.J."/>
            <person name="Moser G."/>
            <person name="Muller C."/>
            <person name="Kampfer P."/>
            <person name="Glaeser S.P."/>
        </authorList>
    </citation>
    <scope>NUCLEOTIDE SEQUENCE [LARGE SCALE GENOMIC DNA]</scope>
    <source>
        <strain evidence="8 9">PP-F2FG21</strain>
    </source>
</reference>
<sequence>MKRSVLLVTMLWPALAFAQQSAYTIKGDVRSFKKGDRIFLSYKENGKQHLDSTVVKNGAFTFKGTIAGLGVGYICRNDNPAFANFLYDSATIFVQPGDILVTTTDSLLYANVSGTKLNQDNSELESALSELSKQQRISANKFDELTPEQQADNKFTGALLEEDNRIYHAMEPIKFAFINAHPNSYVSLLTLERMVNRSPLKLVAGAFENLSAENKTSPLGKAIGTAIKAAKRSQIGVTAPAFTLLSATGKQVSLSDFKGKYVLVDFWASWCGPCRDENPNVVAAYEKYNAQNFTVLSISIDNKNAKDAWLQAIKQDKLPWAQVTDNYKPAAMVKDLYGITTIPANVLIGPSGKIVAKNIKGNELHTTLKRILDK</sequence>
<evidence type="ECO:0000256" key="1">
    <source>
        <dbReference type="ARBA" id="ARBA00004196"/>
    </source>
</evidence>
<dbReference type="InterPro" id="IPR000866">
    <property type="entry name" value="AhpC/TSA"/>
</dbReference>
<evidence type="ECO:0000256" key="2">
    <source>
        <dbReference type="ARBA" id="ARBA00022748"/>
    </source>
</evidence>
<dbReference type="Pfam" id="PF14289">
    <property type="entry name" value="DUF4369"/>
    <property type="match status" value="1"/>
</dbReference>
<evidence type="ECO:0000313" key="10">
    <source>
        <dbReference type="Proteomes" id="UP000583101"/>
    </source>
</evidence>
<dbReference type="GO" id="GO:0017004">
    <property type="term" value="P:cytochrome complex assembly"/>
    <property type="evidence" value="ECO:0007669"/>
    <property type="project" value="UniProtKB-KW"/>
</dbReference>
<evidence type="ECO:0000259" key="6">
    <source>
        <dbReference type="PROSITE" id="PS51352"/>
    </source>
</evidence>
<feature type="chain" id="PRO_5044616642" evidence="5">
    <location>
        <begin position="19"/>
        <end position="374"/>
    </location>
</feature>
<keyword evidence="2" id="KW-0201">Cytochrome c-type biogenesis</keyword>
<comment type="subcellular location">
    <subcellularLocation>
        <location evidence="1">Cell envelope</location>
    </subcellularLocation>
</comment>